<accession>A0A8S1YGI5</accession>
<feature type="chain" id="PRO_5035914729" description="Secreted protein" evidence="1">
    <location>
        <begin position="26"/>
        <end position="107"/>
    </location>
</feature>
<gene>
    <name evidence="2" type="ORF">POCTA_138.1.T1550150</name>
</gene>
<keyword evidence="3" id="KW-1185">Reference proteome</keyword>
<dbReference type="AlphaFoldDB" id="A0A8S1YGI5"/>
<dbReference type="EMBL" id="CAJJDP010000157">
    <property type="protein sequence ID" value="CAD8211877.1"/>
    <property type="molecule type" value="Genomic_DNA"/>
</dbReference>
<organism evidence="2 3">
    <name type="scientific">Paramecium octaurelia</name>
    <dbReference type="NCBI Taxonomy" id="43137"/>
    <lineage>
        <taxon>Eukaryota</taxon>
        <taxon>Sar</taxon>
        <taxon>Alveolata</taxon>
        <taxon>Ciliophora</taxon>
        <taxon>Intramacronucleata</taxon>
        <taxon>Oligohymenophorea</taxon>
        <taxon>Peniculida</taxon>
        <taxon>Parameciidae</taxon>
        <taxon>Paramecium</taxon>
    </lineage>
</organism>
<reference evidence="2" key="1">
    <citation type="submission" date="2021-01" db="EMBL/GenBank/DDBJ databases">
        <authorList>
            <consortium name="Genoscope - CEA"/>
            <person name="William W."/>
        </authorList>
    </citation>
    <scope>NUCLEOTIDE SEQUENCE</scope>
</reference>
<evidence type="ECO:0000313" key="3">
    <source>
        <dbReference type="Proteomes" id="UP000683925"/>
    </source>
</evidence>
<comment type="caution">
    <text evidence="2">The sequence shown here is derived from an EMBL/GenBank/DDBJ whole genome shotgun (WGS) entry which is preliminary data.</text>
</comment>
<evidence type="ECO:0008006" key="4">
    <source>
        <dbReference type="Google" id="ProtNLM"/>
    </source>
</evidence>
<evidence type="ECO:0000313" key="2">
    <source>
        <dbReference type="EMBL" id="CAD8211877.1"/>
    </source>
</evidence>
<sequence length="107" mass="12405">MRMNIRFWTFANSFLCIASIGQVKGSSVANTCINLHPVVLQLFWIFELHNYQIQAQIFSSHNATLIVLVLQINDSKDLEKYCLQNKLSMNDLWKLSDKNGQQMFSLH</sequence>
<feature type="signal peptide" evidence="1">
    <location>
        <begin position="1"/>
        <end position="25"/>
    </location>
</feature>
<dbReference type="Proteomes" id="UP000683925">
    <property type="component" value="Unassembled WGS sequence"/>
</dbReference>
<evidence type="ECO:0000256" key="1">
    <source>
        <dbReference type="SAM" id="SignalP"/>
    </source>
</evidence>
<name>A0A8S1YGI5_PAROT</name>
<protein>
    <recommendedName>
        <fullName evidence="4">Secreted protein</fullName>
    </recommendedName>
</protein>
<proteinExistence type="predicted"/>
<keyword evidence="1" id="KW-0732">Signal</keyword>